<evidence type="ECO:0000313" key="2">
    <source>
        <dbReference type="EMBL" id="ODH31014.1"/>
    </source>
</evidence>
<accession>A0A1D2JFU5</accession>
<dbReference type="Proteomes" id="UP000242814">
    <property type="component" value="Unassembled WGS sequence"/>
</dbReference>
<dbReference type="EMBL" id="LZYO01000120">
    <property type="protein sequence ID" value="ODH31014.1"/>
    <property type="molecule type" value="Genomic_DNA"/>
</dbReference>
<gene>
    <name evidence="2" type="ORF">ACO22_03503</name>
</gene>
<proteinExistence type="predicted"/>
<keyword evidence="1" id="KW-0472">Membrane</keyword>
<feature type="transmembrane region" description="Helical" evidence="1">
    <location>
        <begin position="62"/>
        <end position="82"/>
    </location>
</feature>
<organism evidence="2 3">
    <name type="scientific">Paracoccidioides brasiliensis</name>
    <dbReference type="NCBI Taxonomy" id="121759"/>
    <lineage>
        <taxon>Eukaryota</taxon>
        <taxon>Fungi</taxon>
        <taxon>Dikarya</taxon>
        <taxon>Ascomycota</taxon>
        <taxon>Pezizomycotina</taxon>
        <taxon>Eurotiomycetes</taxon>
        <taxon>Eurotiomycetidae</taxon>
        <taxon>Onygenales</taxon>
        <taxon>Ajellomycetaceae</taxon>
        <taxon>Paracoccidioides</taxon>
    </lineage>
</organism>
<evidence type="ECO:0000256" key="1">
    <source>
        <dbReference type="SAM" id="Phobius"/>
    </source>
</evidence>
<comment type="caution">
    <text evidence="2">The sequence shown here is derived from an EMBL/GenBank/DDBJ whole genome shotgun (WGS) entry which is preliminary data.</text>
</comment>
<evidence type="ECO:0000313" key="3">
    <source>
        <dbReference type="Proteomes" id="UP000242814"/>
    </source>
</evidence>
<keyword evidence="1" id="KW-1133">Transmembrane helix</keyword>
<name>A0A1D2JFU5_PARBR</name>
<dbReference type="AlphaFoldDB" id="A0A1D2JFU5"/>
<dbReference type="VEuPathDB" id="FungiDB:PABG_11842"/>
<protein>
    <submittedName>
        <fullName evidence="2">Uncharacterized protein</fullName>
    </submittedName>
</protein>
<reference evidence="2 3" key="1">
    <citation type="submission" date="2016-06" db="EMBL/GenBank/DDBJ databases">
        <authorList>
            <person name="Kjaerup R.B."/>
            <person name="Dalgaard T.S."/>
            <person name="Juul-Madsen H.R."/>
        </authorList>
    </citation>
    <scope>NUCLEOTIDE SEQUENCE [LARGE SCALE GENOMIC DNA]</scope>
    <source>
        <strain evidence="2 3">Pb300</strain>
    </source>
</reference>
<keyword evidence="1" id="KW-0812">Transmembrane</keyword>
<sequence length="168" mass="18813">MHNAEKHEWDRDEVTLISVLLSGFAPCWSARLKDLHFLQRLNERTERVFDVAAAKPALAPSSWLVCFLILLLAVVPVATLLCNISKQKKVTPDSERSRRLHCRAPFGQNSAGLLPPITNASAFERRGCGVTESPPSTEQYDPKSPSTQWLVSQQIHVLSNPRFARRGN</sequence>